<reference evidence="2" key="1">
    <citation type="submission" date="2020-07" db="EMBL/GenBank/DDBJ databases">
        <title>Multicomponent nature underlies the extraordinary mechanical properties of spider dragline silk.</title>
        <authorList>
            <person name="Kono N."/>
            <person name="Nakamura H."/>
            <person name="Mori M."/>
            <person name="Yoshida Y."/>
            <person name="Ohtoshi R."/>
            <person name="Malay A.D."/>
            <person name="Moran D.A.P."/>
            <person name="Tomita M."/>
            <person name="Numata K."/>
            <person name="Arakawa K."/>
        </authorList>
    </citation>
    <scope>NUCLEOTIDE SEQUENCE</scope>
</reference>
<keyword evidence="3" id="KW-1185">Reference proteome</keyword>
<sequence length="89" mass="9627">MFSFGNAQNAVGTLHTGSQSQTQARSLPASITKATVTALRSYHSQELGPTNIARQTRQLQMQAGRTERTLAGIVKCRCQYSGASLSRKN</sequence>
<organism evidence="2 3">
    <name type="scientific">Trichonephila clavata</name>
    <name type="common">Joro spider</name>
    <name type="synonym">Nephila clavata</name>
    <dbReference type="NCBI Taxonomy" id="2740835"/>
    <lineage>
        <taxon>Eukaryota</taxon>
        <taxon>Metazoa</taxon>
        <taxon>Ecdysozoa</taxon>
        <taxon>Arthropoda</taxon>
        <taxon>Chelicerata</taxon>
        <taxon>Arachnida</taxon>
        <taxon>Araneae</taxon>
        <taxon>Araneomorphae</taxon>
        <taxon>Entelegynae</taxon>
        <taxon>Araneoidea</taxon>
        <taxon>Nephilidae</taxon>
        <taxon>Trichonephila</taxon>
    </lineage>
</organism>
<comment type="caution">
    <text evidence="2">The sequence shown here is derived from an EMBL/GenBank/DDBJ whole genome shotgun (WGS) entry which is preliminary data.</text>
</comment>
<dbReference type="EMBL" id="BMAO01025417">
    <property type="protein sequence ID" value="GFR02443.1"/>
    <property type="molecule type" value="Genomic_DNA"/>
</dbReference>
<protein>
    <submittedName>
        <fullName evidence="2">Uncharacterized protein</fullName>
    </submittedName>
</protein>
<name>A0A8X6GEN7_TRICU</name>
<evidence type="ECO:0000313" key="3">
    <source>
        <dbReference type="Proteomes" id="UP000887116"/>
    </source>
</evidence>
<accession>A0A8X6GEN7</accession>
<dbReference type="AlphaFoldDB" id="A0A8X6GEN7"/>
<gene>
    <name evidence="2" type="ORF">TNCT_503851</name>
</gene>
<evidence type="ECO:0000256" key="1">
    <source>
        <dbReference type="SAM" id="MobiDB-lite"/>
    </source>
</evidence>
<evidence type="ECO:0000313" key="2">
    <source>
        <dbReference type="EMBL" id="GFR02443.1"/>
    </source>
</evidence>
<proteinExistence type="predicted"/>
<dbReference type="Proteomes" id="UP000887116">
    <property type="component" value="Unassembled WGS sequence"/>
</dbReference>
<feature type="region of interest" description="Disordered" evidence="1">
    <location>
        <begin position="1"/>
        <end position="25"/>
    </location>
</feature>